<evidence type="ECO:0008006" key="3">
    <source>
        <dbReference type="Google" id="ProtNLM"/>
    </source>
</evidence>
<sequence length="92" mass="10245">MPKGFPSLTKDQKQEIINRIKEKGEPVSDLAKEYGVVPKTIYNLLARSAQNTGALLELAKAKRENEALLKIIGGLVANQELGKKMQRGRDRK</sequence>
<dbReference type="Gene3D" id="1.10.10.60">
    <property type="entry name" value="Homeodomain-like"/>
    <property type="match status" value="1"/>
</dbReference>
<dbReference type="GO" id="GO:0006313">
    <property type="term" value="P:DNA transposition"/>
    <property type="evidence" value="ECO:0007669"/>
    <property type="project" value="InterPro"/>
</dbReference>
<gene>
    <name evidence="1" type="ORF">A3B04_00070</name>
</gene>
<reference evidence="1 2" key="1">
    <citation type="journal article" date="2016" name="Nat. Commun.">
        <title>Thousands of microbial genomes shed light on interconnected biogeochemical processes in an aquifer system.</title>
        <authorList>
            <person name="Anantharaman K."/>
            <person name="Brown C.T."/>
            <person name="Hug L.A."/>
            <person name="Sharon I."/>
            <person name="Castelle C.J."/>
            <person name="Probst A.J."/>
            <person name="Thomas B.C."/>
            <person name="Singh A."/>
            <person name="Wilkins M.J."/>
            <person name="Karaoz U."/>
            <person name="Brodie E.L."/>
            <person name="Williams K.H."/>
            <person name="Hubbard S.S."/>
            <person name="Banfield J.F."/>
        </authorList>
    </citation>
    <scope>NUCLEOTIDE SEQUENCE [LARGE SCALE GENOMIC DNA]</scope>
</reference>
<dbReference type="EMBL" id="MHNF01000018">
    <property type="protein sequence ID" value="OGZ41167.1"/>
    <property type="molecule type" value="Genomic_DNA"/>
</dbReference>
<name>A0A1G2FTP6_9BACT</name>
<dbReference type="InterPro" id="IPR009057">
    <property type="entry name" value="Homeodomain-like_sf"/>
</dbReference>
<evidence type="ECO:0000313" key="1">
    <source>
        <dbReference type="EMBL" id="OGZ41167.1"/>
    </source>
</evidence>
<comment type="caution">
    <text evidence="1">The sequence shown here is derived from an EMBL/GenBank/DDBJ whole genome shotgun (WGS) entry which is preliminary data.</text>
</comment>
<protein>
    <recommendedName>
        <fullName evidence="3">HTH psq-type domain-containing protein</fullName>
    </recommendedName>
</protein>
<dbReference type="InterPro" id="IPR002514">
    <property type="entry name" value="Transposase_8"/>
</dbReference>
<evidence type="ECO:0000313" key="2">
    <source>
        <dbReference type="Proteomes" id="UP000177126"/>
    </source>
</evidence>
<dbReference type="Pfam" id="PF01527">
    <property type="entry name" value="HTH_Tnp_1"/>
    <property type="match status" value="1"/>
</dbReference>
<dbReference type="AlphaFoldDB" id="A0A1G2FTP6"/>
<organism evidence="1 2">
    <name type="scientific">Candidatus Portnoybacteria bacterium RIFCSPLOWO2_02_FULL_39_11</name>
    <dbReference type="NCBI Taxonomy" id="1802001"/>
    <lineage>
        <taxon>Bacteria</taxon>
        <taxon>Candidatus Portnoyibacteriota</taxon>
    </lineage>
</organism>
<dbReference type="Proteomes" id="UP000177126">
    <property type="component" value="Unassembled WGS sequence"/>
</dbReference>
<accession>A0A1G2FTP6</accession>
<dbReference type="GO" id="GO:0003677">
    <property type="term" value="F:DNA binding"/>
    <property type="evidence" value="ECO:0007669"/>
    <property type="project" value="InterPro"/>
</dbReference>
<proteinExistence type="predicted"/>
<dbReference type="SUPFAM" id="SSF46689">
    <property type="entry name" value="Homeodomain-like"/>
    <property type="match status" value="1"/>
</dbReference>
<dbReference type="GO" id="GO:0004803">
    <property type="term" value="F:transposase activity"/>
    <property type="evidence" value="ECO:0007669"/>
    <property type="project" value="InterPro"/>
</dbReference>